<dbReference type="Gene3D" id="1.10.10.10">
    <property type="entry name" value="Winged helix-like DNA-binding domain superfamily/Winged helix DNA-binding domain"/>
    <property type="match status" value="1"/>
</dbReference>
<evidence type="ECO:0000256" key="1">
    <source>
        <dbReference type="ARBA" id="ARBA00023015"/>
    </source>
</evidence>
<feature type="region of interest" description="Disordered" evidence="4">
    <location>
        <begin position="366"/>
        <end position="386"/>
    </location>
</feature>
<dbReference type="PANTHER" id="PTHR44688:SF16">
    <property type="entry name" value="DNA-BINDING TRANSCRIPTIONAL ACTIVATOR DEVR_DOSR"/>
    <property type="match status" value="1"/>
</dbReference>
<dbReference type="Pfam" id="PF00196">
    <property type="entry name" value="GerE"/>
    <property type="match status" value="1"/>
</dbReference>
<dbReference type="PRINTS" id="PR00038">
    <property type="entry name" value="HTHLUXR"/>
</dbReference>
<evidence type="ECO:0000259" key="5">
    <source>
        <dbReference type="PROSITE" id="PS50043"/>
    </source>
</evidence>
<dbReference type="PROSITE" id="PS50043">
    <property type="entry name" value="HTH_LUXR_2"/>
    <property type="match status" value="1"/>
</dbReference>
<feature type="domain" description="HTH luxR-type" evidence="5">
    <location>
        <begin position="294"/>
        <end position="359"/>
    </location>
</feature>
<proteinExistence type="predicted"/>
<dbReference type="CDD" id="cd06170">
    <property type="entry name" value="LuxR_C_like"/>
    <property type="match status" value="1"/>
</dbReference>
<protein>
    <submittedName>
        <fullName evidence="6">DNA-binding CsgD family transcriptional regulator</fullName>
    </submittedName>
</protein>
<organism evidence="6 7">
    <name type="scientific">Amycolatopsis magusensis</name>
    <dbReference type="NCBI Taxonomy" id="882444"/>
    <lineage>
        <taxon>Bacteria</taxon>
        <taxon>Bacillati</taxon>
        <taxon>Actinomycetota</taxon>
        <taxon>Actinomycetes</taxon>
        <taxon>Pseudonocardiales</taxon>
        <taxon>Pseudonocardiaceae</taxon>
        <taxon>Amycolatopsis</taxon>
    </lineage>
</organism>
<keyword evidence="3" id="KW-0804">Transcription</keyword>
<dbReference type="Gene3D" id="3.30.450.40">
    <property type="match status" value="1"/>
</dbReference>
<dbReference type="Proteomes" id="UP000741013">
    <property type="component" value="Unassembled WGS sequence"/>
</dbReference>
<name>A0ABS4PTN2_9PSEU</name>
<evidence type="ECO:0000256" key="2">
    <source>
        <dbReference type="ARBA" id="ARBA00023125"/>
    </source>
</evidence>
<dbReference type="EMBL" id="JAGGMS010000001">
    <property type="protein sequence ID" value="MBP2182789.1"/>
    <property type="molecule type" value="Genomic_DNA"/>
</dbReference>
<dbReference type="SUPFAM" id="SSF46894">
    <property type="entry name" value="C-terminal effector domain of the bipartite response regulators"/>
    <property type="match status" value="1"/>
</dbReference>
<dbReference type="RefSeq" id="WP_209666050.1">
    <property type="nucleotide sequence ID" value="NZ_JAGGMS010000001.1"/>
</dbReference>
<reference evidence="6 7" key="1">
    <citation type="submission" date="2021-03" db="EMBL/GenBank/DDBJ databases">
        <title>Sequencing the genomes of 1000 actinobacteria strains.</title>
        <authorList>
            <person name="Klenk H.-P."/>
        </authorList>
    </citation>
    <scope>NUCLEOTIDE SEQUENCE [LARGE SCALE GENOMIC DNA]</scope>
    <source>
        <strain evidence="6 7">DSM 45510</strain>
    </source>
</reference>
<dbReference type="InterPro" id="IPR016032">
    <property type="entry name" value="Sig_transdc_resp-reg_C-effctor"/>
</dbReference>
<feature type="compositionally biased region" description="Basic and acidic residues" evidence="4">
    <location>
        <begin position="372"/>
        <end position="386"/>
    </location>
</feature>
<dbReference type="InterPro" id="IPR000792">
    <property type="entry name" value="Tscrpt_reg_LuxR_C"/>
</dbReference>
<comment type="caution">
    <text evidence="6">The sequence shown here is derived from an EMBL/GenBank/DDBJ whole genome shotgun (WGS) entry which is preliminary data.</text>
</comment>
<dbReference type="SMART" id="SM00421">
    <property type="entry name" value="HTH_LUXR"/>
    <property type="match status" value="1"/>
</dbReference>
<accession>A0ABS4PTN2</accession>
<evidence type="ECO:0000256" key="4">
    <source>
        <dbReference type="SAM" id="MobiDB-lite"/>
    </source>
</evidence>
<dbReference type="GO" id="GO:0003677">
    <property type="term" value="F:DNA binding"/>
    <property type="evidence" value="ECO:0007669"/>
    <property type="project" value="UniProtKB-KW"/>
</dbReference>
<keyword evidence="1" id="KW-0805">Transcription regulation</keyword>
<gene>
    <name evidence="6" type="ORF">JOM49_004315</name>
</gene>
<evidence type="ECO:0000313" key="6">
    <source>
        <dbReference type="EMBL" id="MBP2182789.1"/>
    </source>
</evidence>
<dbReference type="SUPFAM" id="SSF55781">
    <property type="entry name" value="GAF domain-like"/>
    <property type="match status" value="1"/>
</dbReference>
<evidence type="ECO:0000256" key="3">
    <source>
        <dbReference type="ARBA" id="ARBA00023163"/>
    </source>
</evidence>
<evidence type="ECO:0000313" key="7">
    <source>
        <dbReference type="Proteomes" id="UP000741013"/>
    </source>
</evidence>
<keyword evidence="7" id="KW-1185">Reference proteome</keyword>
<dbReference type="InterPro" id="IPR036388">
    <property type="entry name" value="WH-like_DNA-bd_sf"/>
</dbReference>
<sequence>MATAQPVREQLHDTISRLVHRGLGVEDYWRAVSDALEGVVPSQGTCLMTMDPATMLPTAEFVENGMPADAISRLVEIELREPDYTKWVDLARTGRTVASLSDVTAGELDLSRRHREVRRPGGYSDELRVILSSSTGTWGALTVFREKGRPYFSSAEVRLVTSLTGLISDGLRRALLLDDACAGRHDTGMLVLAPDDGVDLANQVAEEWIDELGTSTRAGTTLPLVIRAVARQARAIGARKEGQVGGASARPASARVRTTAGRWVMVRASLLGEGATAPVAVLLEAVRPAEMAPLLADVYGLTPQERRVTEGVAQGLPTRQIANQLRMSAYTVQDHLKSIFAKTGTGSRGDLVARLFFDQRAMRLTAPPTVPDESRCPLDTHPQRGC</sequence>
<dbReference type="PROSITE" id="PS00622">
    <property type="entry name" value="HTH_LUXR_1"/>
    <property type="match status" value="1"/>
</dbReference>
<keyword evidence="2 6" id="KW-0238">DNA-binding</keyword>
<dbReference type="PANTHER" id="PTHR44688">
    <property type="entry name" value="DNA-BINDING TRANSCRIPTIONAL ACTIVATOR DEVR_DOSR"/>
    <property type="match status" value="1"/>
</dbReference>
<dbReference type="InterPro" id="IPR029016">
    <property type="entry name" value="GAF-like_dom_sf"/>
</dbReference>